<comment type="caution">
    <text evidence="1">The sequence shown here is derived from an EMBL/GenBank/DDBJ whole genome shotgun (WGS) entry which is preliminary data.</text>
</comment>
<reference evidence="1" key="1">
    <citation type="submission" date="2021-02" db="EMBL/GenBank/DDBJ databases">
        <authorList>
            <person name="Nowell W R."/>
        </authorList>
    </citation>
    <scope>NUCLEOTIDE SEQUENCE</scope>
</reference>
<protein>
    <submittedName>
        <fullName evidence="1">Uncharacterized protein</fullName>
    </submittedName>
</protein>
<name>A0A813RRY0_ADIRI</name>
<dbReference type="AlphaFoldDB" id="A0A813RRY0"/>
<dbReference type="EMBL" id="CAJNOR010000075">
    <property type="protein sequence ID" value="CAF0785931.1"/>
    <property type="molecule type" value="Genomic_DNA"/>
</dbReference>
<evidence type="ECO:0000313" key="2">
    <source>
        <dbReference type="Proteomes" id="UP000663828"/>
    </source>
</evidence>
<evidence type="ECO:0000313" key="1">
    <source>
        <dbReference type="EMBL" id="CAF0785931.1"/>
    </source>
</evidence>
<organism evidence="1 2">
    <name type="scientific">Adineta ricciae</name>
    <name type="common">Rotifer</name>
    <dbReference type="NCBI Taxonomy" id="249248"/>
    <lineage>
        <taxon>Eukaryota</taxon>
        <taxon>Metazoa</taxon>
        <taxon>Spiralia</taxon>
        <taxon>Gnathifera</taxon>
        <taxon>Rotifera</taxon>
        <taxon>Eurotatoria</taxon>
        <taxon>Bdelloidea</taxon>
        <taxon>Adinetida</taxon>
        <taxon>Adinetidae</taxon>
        <taxon>Adineta</taxon>
    </lineage>
</organism>
<sequence>MNRCGLEANWDSSLLTPDQHTCPNGIKPSINRSKAYNLLYLDINVLFNLNLLFFSTKDLLDPLNRNNDTHHLPSNGTCLSKDSEQQNLVYFLLTNTTNGTATVNSLTQYLQLIANSTVPSTPNNTLTITQFDKILENITNTTISIANNFTAIVASQINGTVDNETVIGLAYNTSNNTIVNTVNSANVTGSFQSVAGIVRLEGLKNTEYFNMLLIYNPNTVERLGNWSETDQIVSSVVVVLVDDNATAVLNVNLYLQILKLSDLNKSEEYTYEFYDINISLWTVTRCTSPRFNPEFDRYECVCY</sequence>
<accession>A0A813RRY0</accession>
<gene>
    <name evidence="1" type="ORF">XAT740_LOCUS2226</name>
</gene>
<proteinExistence type="predicted"/>
<dbReference type="Proteomes" id="UP000663828">
    <property type="component" value="Unassembled WGS sequence"/>
</dbReference>
<keyword evidence="2" id="KW-1185">Reference proteome</keyword>